<dbReference type="InterPro" id="IPR008983">
    <property type="entry name" value="Tumour_necrosis_fac-like_dom"/>
</dbReference>
<dbReference type="Proteomes" id="UP001497623">
    <property type="component" value="Unassembled WGS sequence"/>
</dbReference>
<gene>
    <name evidence="1" type="ORF">MNOR_LOCUS37535</name>
</gene>
<keyword evidence="2" id="KW-1185">Reference proteome</keyword>
<evidence type="ECO:0000313" key="1">
    <source>
        <dbReference type="EMBL" id="CAL4200439.1"/>
    </source>
</evidence>
<dbReference type="AlphaFoldDB" id="A0AAV2SH48"/>
<sequence>TNTGNLTKTFMRLPGKFLCVPAGSYTFHTLSFCNTNNVNHFILSKDFSNWNLLLEMSNGKVNLISNGSTIQLDLHDVCLLDAFTQELDLGVGNNPHNTAILLNFGKVSFNLFLAYVISPLFGCIGESPLLRLVPVGVKC</sequence>
<comment type="caution">
    <text evidence="1">The sequence shown here is derived from an EMBL/GenBank/DDBJ whole genome shotgun (WGS) entry which is preliminary data.</text>
</comment>
<feature type="non-terminal residue" evidence="1">
    <location>
        <position position="139"/>
    </location>
</feature>
<reference evidence="1 2" key="1">
    <citation type="submission" date="2024-05" db="EMBL/GenBank/DDBJ databases">
        <authorList>
            <person name="Wallberg A."/>
        </authorList>
    </citation>
    <scope>NUCLEOTIDE SEQUENCE [LARGE SCALE GENOMIC DNA]</scope>
</reference>
<name>A0AAV2SH48_MEGNR</name>
<accession>A0AAV2SH48</accession>
<proteinExistence type="predicted"/>
<protein>
    <submittedName>
        <fullName evidence="1">Uncharacterized protein</fullName>
    </submittedName>
</protein>
<evidence type="ECO:0000313" key="2">
    <source>
        <dbReference type="Proteomes" id="UP001497623"/>
    </source>
</evidence>
<organism evidence="1 2">
    <name type="scientific">Meganyctiphanes norvegica</name>
    <name type="common">Northern krill</name>
    <name type="synonym">Thysanopoda norvegica</name>
    <dbReference type="NCBI Taxonomy" id="48144"/>
    <lineage>
        <taxon>Eukaryota</taxon>
        <taxon>Metazoa</taxon>
        <taxon>Ecdysozoa</taxon>
        <taxon>Arthropoda</taxon>
        <taxon>Crustacea</taxon>
        <taxon>Multicrustacea</taxon>
        <taxon>Malacostraca</taxon>
        <taxon>Eumalacostraca</taxon>
        <taxon>Eucarida</taxon>
        <taxon>Euphausiacea</taxon>
        <taxon>Euphausiidae</taxon>
        <taxon>Meganyctiphanes</taxon>
    </lineage>
</organism>
<dbReference type="SUPFAM" id="SSF49842">
    <property type="entry name" value="TNF-like"/>
    <property type="match status" value="1"/>
</dbReference>
<feature type="non-terminal residue" evidence="1">
    <location>
        <position position="1"/>
    </location>
</feature>
<dbReference type="EMBL" id="CAXKWB010076463">
    <property type="protein sequence ID" value="CAL4200439.1"/>
    <property type="molecule type" value="Genomic_DNA"/>
</dbReference>